<protein>
    <submittedName>
        <fullName evidence="9">Cystatin, putative</fullName>
    </submittedName>
</protein>
<dbReference type="EnsemblMetazoa" id="ISCW017861-RA">
    <property type="protein sequence ID" value="ISCW017861-PA"/>
    <property type="gene ID" value="ISCW017861"/>
</dbReference>
<feature type="non-terminal residue" evidence="9">
    <location>
        <position position="1"/>
    </location>
</feature>
<dbReference type="GO" id="GO:0005615">
    <property type="term" value="C:extracellular space"/>
    <property type="evidence" value="ECO:0000318"/>
    <property type="project" value="GO_Central"/>
</dbReference>
<keyword evidence="4" id="KW-0646">Protease inhibitor</keyword>
<dbReference type="GO" id="GO:0005737">
    <property type="term" value="C:cytoplasm"/>
    <property type="evidence" value="ECO:0000318"/>
    <property type="project" value="GO_Central"/>
</dbReference>
<feature type="signal peptide" evidence="7">
    <location>
        <begin position="1"/>
        <end position="21"/>
    </location>
</feature>
<dbReference type="EMBL" id="DS692503">
    <property type="protein sequence ID" value="EEC04782.1"/>
    <property type="molecule type" value="Genomic_DNA"/>
</dbReference>
<keyword evidence="5" id="KW-0789">Thiol protease inhibitor</keyword>
<name>B7PDW0_IXOSC</name>
<feature type="domain" description="Cystatin" evidence="8">
    <location>
        <begin position="24"/>
        <end position="128"/>
    </location>
</feature>
<reference evidence="10" key="2">
    <citation type="submission" date="2020-05" db="UniProtKB">
        <authorList>
            <consortium name="EnsemblMetazoa"/>
        </authorList>
    </citation>
    <scope>IDENTIFICATION</scope>
    <source>
        <strain evidence="10">wikel</strain>
    </source>
</reference>
<dbReference type="Pfam" id="PF00031">
    <property type="entry name" value="Cystatin"/>
    <property type="match status" value="1"/>
</dbReference>
<dbReference type="EMBL" id="ABJB010750736">
    <property type="status" value="NOT_ANNOTATED_CDS"/>
    <property type="molecule type" value="Genomic_DNA"/>
</dbReference>
<dbReference type="GO" id="GO:0004869">
    <property type="term" value="F:cysteine-type endopeptidase inhibitor activity"/>
    <property type="evidence" value="ECO:0000318"/>
    <property type="project" value="GO_Central"/>
</dbReference>
<dbReference type="InParanoid" id="B7PDW0"/>
<evidence type="ECO:0000256" key="2">
    <source>
        <dbReference type="ARBA" id="ARBA00009403"/>
    </source>
</evidence>
<comment type="similarity">
    <text evidence="2">Belongs to the cystatin family.</text>
</comment>
<dbReference type="VEuPathDB" id="VectorBase:ISCI017861"/>
<dbReference type="VEuPathDB" id="VectorBase:ISCW017861"/>
<evidence type="ECO:0000313" key="10">
    <source>
        <dbReference type="EnsemblMetazoa" id="ISCW017861-PA"/>
    </source>
</evidence>
<comment type="subcellular location">
    <subcellularLocation>
        <location evidence="1">Secreted</location>
    </subcellularLocation>
</comment>
<sequence>SMSRCAAFFLLVCSFLAGVTSERYMTGGWEKRDPHENPHFQELAHYAVSKGSKPKRYYDTVVTLIEVYTQLVAGVNYRLNYTYATTDCRTDQEYKPSKCRPKGKVRGWCESIVYEMPCEHIVQISQHHCSSF</sequence>
<dbReference type="EMBL" id="ABJB010845199">
    <property type="status" value="NOT_ANNOTATED_CDS"/>
    <property type="molecule type" value="Genomic_DNA"/>
</dbReference>
<reference evidence="9 11" key="1">
    <citation type="submission" date="2008-03" db="EMBL/GenBank/DDBJ databases">
        <title>Annotation of Ixodes scapularis.</title>
        <authorList>
            <consortium name="Ixodes scapularis Genome Project Consortium"/>
            <person name="Caler E."/>
            <person name="Hannick L.I."/>
            <person name="Bidwell S."/>
            <person name="Joardar V."/>
            <person name="Thiagarajan M."/>
            <person name="Amedeo P."/>
            <person name="Galinsky K.J."/>
            <person name="Schobel S."/>
            <person name="Inman J."/>
            <person name="Hostetler J."/>
            <person name="Miller J."/>
            <person name="Hammond M."/>
            <person name="Megy K."/>
            <person name="Lawson D."/>
            <person name="Kodira C."/>
            <person name="Sutton G."/>
            <person name="Meyer J."/>
            <person name="Hill C.A."/>
            <person name="Birren B."/>
            <person name="Nene V."/>
            <person name="Collins F."/>
            <person name="Alarcon-Chaidez F."/>
            <person name="Wikel S."/>
            <person name="Strausberg R."/>
        </authorList>
    </citation>
    <scope>NUCLEOTIDE SEQUENCE [LARGE SCALE GENOMIC DNA]</scope>
    <source>
        <strain evidence="11">Wikel</strain>
        <strain evidence="9">Wikel colony</strain>
    </source>
</reference>
<evidence type="ECO:0000256" key="3">
    <source>
        <dbReference type="ARBA" id="ARBA00022525"/>
    </source>
</evidence>
<dbReference type="SMART" id="SM00043">
    <property type="entry name" value="CY"/>
    <property type="match status" value="1"/>
</dbReference>
<dbReference type="Gene3D" id="3.10.450.10">
    <property type="match status" value="1"/>
</dbReference>
<evidence type="ECO:0000256" key="5">
    <source>
        <dbReference type="ARBA" id="ARBA00022704"/>
    </source>
</evidence>
<dbReference type="EMBL" id="ABJB011062643">
    <property type="status" value="NOT_ANNOTATED_CDS"/>
    <property type="molecule type" value="Genomic_DNA"/>
</dbReference>
<keyword evidence="6 7" id="KW-0732">Signal</keyword>
<evidence type="ECO:0000256" key="7">
    <source>
        <dbReference type="SAM" id="SignalP"/>
    </source>
</evidence>
<organism>
    <name type="scientific">Ixodes scapularis</name>
    <name type="common">Black-legged tick</name>
    <name type="synonym">Deer tick</name>
    <dbReference type="NCBI Taxonomy" id="6945"/>
    <lineage>
        <taxon>Eukaryota</taxon>
        <taxon>Metazoa</taxon>
        <taxon>Ecdysozoa</taxon>
        <taxon>Arthropoda</taxon>
        <taxon>Chelicerata</taxon>
        <taxon>Arachnida</taxon>
        <taxon>Acari</taxon>
        <taxon>Parasitiformes</taxon>
        <taxon>Ixodida</taxon>
        <taxon>Ixodoidea</taxon>
        <taxon>Ixodidae</taxon>
        <taxon>Ixodinae</taxon>
        <taxon>Ixodes</taxon>
    </lineage>
</organism>
<dbReference type="CDD" id="cd00042">
    <property type="entry name" value="CY"/>
    <property type="match status" value="1"/>
</dbReference>
<evidence type="ECO:0000256" key="6">
    <source>
        <dbReference type="ARBA" id="ARBA00022729"/>
    </source>
</evidence>
<dbReference type="AlphaFoldDB" id="B7PDW0"/>
<evidence type="ECO:0000259" key="8">
    <source>
        <dbReference type="SMART" id="SM00043"/>
    </source>
</evidence>
<evidence type="ECO:0000256" key="1">
    <source>
        <dbReference type="ARBA" id="ARBA00004613"/>
    </source>
</evidence>
<dbReference type="PANTHER" id="PTHR46186">
    <property type="entry name" value="CYSTATIN"/>
    <property type="match status" value="1"/>
</dbReference>
<gene>
    <name evidence="9" type="ORF">IscW_ISCW017861</name>
</gene>
<keyword evidence="11" id="KW-1185">Reference proteome</keyword>
<proteinExistence type="inferred from homology"/>
<dbReference type="MEROPS" id="I25.049"/>
<dbReference type="PANTHER" id="PTHR46186:SF2">
    <property type="entry name" value="CYSTATIN"/>
    <property type="match status" value="1"/>
</dbReference>
<dbReference type="EMBL" id="ABJB010392737">
    <property type="status" value="NOT_ANNOTATED_CDS"/>
    <property type="molecule type" value="Genomic_DNA"/>
</dbReference>
<keyword evidence="3" id="KW-0964">Secreted</keyword>
<dbReference type="GO" id="GO:0031982">
    <property type="term" value="C:vesicle"/>
    <property type="evidence" value="ECO:0000318"/>
    <property type="project" value="GO_Central"/>
</dbReference>
<dbReference type="SUPFAM" id="SSF54403">
    <property type="entry name" value="Cystatin/monellin"/>
    <property type="match status" value="1"/>
</dbReference>
<accession>B7PDW0</accession>
<dbReference type="InterPro" id="IPR000010">
    <property type="entry name" value="Cystatin_dom"/>
</dbReference>
<feature type="chain" id="PRO_5010753466" evidence="7">
    <location>
        <begin position="22"/>
        <end position="132"/>
    </location>
</feature>
<dbReference type="Proteomes" id="UP000001555">
    <property type="component" value="Unassembled WGS sequence"/>
</dbReference>
<dbReference type="HOGENOM" id="CLU_1922300_0_0_1"/>
<evidence type="ECO:0000313" key="9">
    <source>
        <dbReference type="EMBL" id="EEC04782.1"/>
    </source>
</evidence>
<dbReference type="InterPro" id="IPR046350">
    <property type="entry name" value="Cystatin_sf"/>
</dbReference>
<evidence type="ECO:0000256" key="4">
    <source>
        <dbReference type="ARBA" id="ARBA00022690"/>
    </source>
</evidence>
<evidence type="ECO:0000313" key="11">
    <source>
        <dbReference type="Proteomes" id="UP000001555"/>
    </source>
</evidence>
<dbReference type="PaxDb" id="6945-B7PDW0"/>